<proteinExistence type="predicted"/>
<dbReference type="PANTHER" id="PTHR19446">
    <property type="entry name" value="REVERSE TRANSCRIPTASES"/>
    <property type="match status" value="1"/>
</dbReference>
<dbReference type="AlphaFoldDB" id="A0A232EJ74"/>
<dbReference type="OrthoDB" id="7698353at2759"/>
<accession>A0A232EJ74</accession>
<sequence>MDYEILQRLPVRYKLEAIISPLHPQTRRNKLSTHSTNILTCKFFETIVKNRLQWWVETQNIIPANQSGFRKGKSCADNLTSLTLKIDEAFSDKKSVPADFLDVNGAFDHVNIDILFKRLASIGCPHIQIFSDLNESPTFVHRGIPQGGVLSPLLYILYVANILSGLKKSVSISQFADNISLYVKCSVINRGKQILENAIKKVKDNLPEIGLELSPSKTKFIHFNNQKILPGSTEILINNISIISSESARFLSIIFNYNIFVNSRKKLKTQKNTKILHQCISNLTSSNVYKITTESNFNLYTNDYHTLITSIPINTSFASKFKKDLDPNKIINDYIIEHNALDFYTDGSKVLGNGAVGCSCYCPTLNLSHYFIQTRLYFYSRIYCDKRFTRFRFTTPKPKYYNLHRLSNEKPWFSSNNSLKRDFNVSIYRSRSGHYNIAESLARINIISDPKCLCNLYFENLNHVLWQCELYEKQRKDMISNLRKIRHYPSLCVKFLICLTINYGLFKEIY</sequence>
<comment type="caution">
    <text evidence="2">The sequence shown here is derived from an EMBL/GenBank/DDBJ whole genome shotgun (WGS) entry which is preliminary data.</text>
</comment>
<organism evidence="2 3">
    <name type="scientific">Trichomalopsis sarcophagae</name>
    <dbReference type="NCBI Taxonomy" id="543379"/>
    <lineage>
        <taxon>Eukaryota</taxon>
        <taxon>Metazoa</taxon>
        <taxon>Ecdysozoa</taxon>
        <taxon>Arthropoda</taxon>
        <taxon>Hexapoda</taxon>
        <taxon>Insecta</taxon>
        <taxon>Pterygota</taxon>
        <taxon>Neoptera</taxon>
        <taxon>Endopterygota</taxon>
        <taxon>Hymenoptera</taxon>
        <taxon>Apocrita</taxon>
        <taxon>Proctotrupomorpha</taxon>
        <taxon>Chalcidoidea</taxon>
        <taxon>Pteromalidae</taxon>
        <taxon>Pteromalinae</taxon>
        <taxon>Trichomalopsis</taxon>
    </lineage>
</organism>
<name>A0A232EJ74_9HYME</name>
<dbReference type="PROSITE" id="PS50878">
    <property type="entry name" value="RT_POL"/>
    <property type="match status" value="1"/>
</dbReference>
<feature type="domain" description="Reverse transcriptase" evidence="1">
    <location>
        <begin position="1"/>
        <end position="255"/>
    </location>
</feature>
<dbReference type="Proteomes" id="UP000215335">
    <property type="component" value="Unassembled WGS sequence"/>
</dbReference>
<evidence type="ECO:0000313" key="2">
    <source>
        <dbReference type="EMBL" id="OXU18419.1"/>
    </source>
</evidence>
<dbReference type="GO" id="GO:0071897">
    <property type="term" value="P:DNA biosynthetic process"/>
    <property type="evidence" value="ECO:0007669"/>
    <property type="project" value="UniProtKB-ARBA"/>
</dbReference>
<evidence type="ECO:0000313" key="3">
    <source>
        <dbReference type="Proteomes" id="UP000215335"/>
    </source>
</evidence>
<evidence type="ECO:0000259" key="1">
    <source>
        <dbReference type="PROSITE" id="PS50878"/>
    </source>
</evidence>
<dbReference type="STRING" id="543379.A0A232EJ74"/>
<dbReference type="SUPFAM" id="SSF56672">
    <property type="entry name" value="DNA/RNA polymerases"/>
    <property type="match status" value="1"/>
</dbReference>
<dbReference type="InterPro" id="IPR000477">
    <property type="entry name" value="RT_dom"/>
</dbReference>
<dbReference type="InterPro" id="IPR043502">
    <property type="entry name" value="DNA/RNA_pol_sf"/>
</dbReference>
<dbReference type="CDD" id="cd01650">
    <property type="entry name" value="RT_nLTR_like"/>
    <property type="match status" value="1"/>
</dbReference>
<dbReference type="Pfam" id="PF00078">
    <property type="entry name" value="RVT_1"/>
    <property type="match status" value="1"/>
</dbReference>
<dbReference type="EMBL" id="NNAY01004069">
    <property type="protein sequence ID" value="OXU18419.1"/>
    <property type="molecule type" value="Genomic_DNA"/>
</dbReference>
<reference evidence="2 3" key="1">
    <citation type="journal article" date="2017" name="Curr. Biol.">
        <title>The Evolution of Venom by Co-option of Single-Copy Genes.</title>
        <authorList>
            <person name="Martinson E.O."/>
            <person name="Mrinalini"/>
            <person name="Kelkar Y.D."/>
            <person name="Chang C.H."/>
            <person name="Werren J.H."/>
        </authorList>
    </citation>
    <scope>NUCLEOTIDE SEQUENCE [LARGE SCALE GENOMIC DNA]</scope>
    <source>
        <strain evidence="2 3">Alberta</strain>
        <tissue evidence="2">Whole body</tissue>
    </source>
</reference>
<protein>
    <recommendedName>
        <fullName evidence="1">Reverse transcriptase domain-containing protein</fullName>
    </recommendedName>
</protein>
<gene>
    <name evidence="2" type="ORF">TSAR_013056</name>
</gene>
<keyword evidence="3" id="KW-1185">Reference proteome</keyword>